<evidence type="ECO:0000256" key="2">
    <source>
        <dbReference type="ARBA" id="ARBA00022801"/>
    </source>
</evidence>
<dbReference type="PANTHER" id="PTHR10353:SF36">
    <property type="entry name" value="LP05116P"/>
    <property type="match status" value="1"/>
</dbReference>
<keyword evidence="3" id="KW-0326">Glycosidase</keyword>
<name>A0AAD4G9X8_BOLED</name>
<accession>A0AAD4G9X8</accession>
<organism evidence="5 6">
    <name type="scientific">Boletus edulis BED1</name>
    <dbReference type="NCBI Taxonomy" id="1328754"/>
    <lineage>
        <taxon>Eukaryota</taxon>
        <taxon>Fungi</taxon>
        <taxon>Dikarya</taxon>
        <taxon>Basidiomycota</taxon>
        <taxon>Agaricomycotina</taxon>
        <taxon>Agaricomycetes</taxon>
        <taxon>Agaricomycetidae</taxon>
        <taxon>Boletales</taxon>
        <taxon>Boletineae</taxon>
        <taxon>Boletaceae</taxon>
        <taxon>Boletoideae</taxon>
        <taxon>Boletus</taxon>
    </lineage>
</organism>
<evidence type="ECO:0000256" key="4">
    <source>
        <dbReference type="RuleBase" id="RU003690"/>
    </source>
</evidence>
<keyword evidence="6" id="KW-1185">Reference proteome</keyword>
<dbReference type="SUPFAM" id="SSF51445">
    <property type="entry name" value="(Trans)glycosidases"/>
    <property type="match status" value="1"/>
</dbReference>
<keyword evidence="2 5" id="KW-0378">Hydrolase</keyword>
<comment type="caution">
    <text evidence="5">The sequence shown here is derived from an EMBL/GenBank/DDBJ whole genome shotgun (WGS) entry which is preliminary data.</text>
</comment>
<dbReference type="AlphaFoldDB" id="A0AAD4G9X8"/>
<dbReference type="GO" id="GO:0008422">
    <property type="term" value="F:beta-glucosidase activity"/>
    <property type="evidence" value="ECO:0007669"/>
    <property type="project" value="TreeGrafter"/>
</dbReference>
<comment type="similarity">
    <text evidence="1 4">Belongs to the glycosyl hydrolase 1 family.</text>
</comment>
<reference evidence="5" key="1">
    <citation type="submission" date="2019-10" db="EMBL/GenBank/DDBJ databases">
        <authorList>
            <consortium name="DOE Joint Genome Institute"/>
            <person name="Kuo A."/>
            <person name="Miyauchi S."/>
            <person name="Kiss E."/>
            <person name="Drula E."/>
            <person name="Kohler A."/>
            <person name="Sanchez-Garcia M."/>
            <person name="Andreopoulos B."/>
            <person name="Barry K.W."/>
            <person name="Bonito G."/>
            <person name="Buee M."/>
            <person name="Carver A."/>
            <person name="Chen C."/>
            <person name="Cichocki N."/>
            <person name="Clum A."/>
            <person name="Culley D."/>
            <person name="Crous P.W."/>
            <person name="Fauchery L."/>
            <person name="Girlanda M."/>
            <person name="Hayes R."/>
            <person name="Keri Z."/>
            <person name="LaButti K."/>
            <person name="Lipzen A."/>
            <person name="Lombard V."/>
            <person name="Magnuson J."/>
            <person name="Maillard F."/>
            <person name="Morin E."/>
            <person name="Murat C."/>
            <person name="Nolan M."/>
            <person name="Ohm R."/>
            <person name="Pangilinan J."/>
            <person name="Pereira M."/>
            <person name="Perotto S."/>
            <person name="Peter M."/>
            <person name="Riley R."/>
            <person name="Sitrit Y."/>
            <person name="Stielow B."/>
            <person name="Szollosi G."/>
            <person name="Zifcakova L."/>
            <person name="Stursova M."/>
            <person name="Spatafora J.W."/>
            <person name="Tedersoo L."/>
            <person name="Vaario L.-M."/>
            <person name="Yamada A."/>
            <person name="Yan M."/>
            <person name="Wang P."/>
            <person name="Xu J."/>
            <person name="Bruns T."/>
            <person name="Baldrian P."/>
            <person name="Vilgalys R."/>
            <person name="Henrissat B."/>
            <person name="Grigoriev I.V."/>
            <person name="Hibbett D."/>
            <person name="Nagy L.G."/>
            <person name="Martin F.M."/>
        </authorList>
    </citation>
    <scope>NUCLEOTIDE SEQUENCE</scope>
    <source>
        <strain evidence="5">BED1</strain>
    </source>
</reference>
<evidence type="ECO:0000256" key="1">
    <source>
        <dbReference type="ARBA" id="ARBA00010838"/>
    </source>
</evidence>
<evidence type="ECO:0000256" key="3">
    <source>
        <dbReference type="ARBA" id="ARBA00023295"/>
    </source>
</evidence>
<dbReference type="EMBL" id="WHUW01000052">
    <property type="protein sequence ID" value="KAF8431194.1"/>
    <property type="molecule type" value="Genomic_DNA"/>
</dbReference>
<dbReference type="Pfam" id="PF00232">
    <property type="entry name" value="Glyco_hydro_1"/>
    <property type="match status" value="1"/>
</dbReference>
<dbReference type="Gene3D" id="3.20.20.80">
    <property type="entry name" value="Glycosidases"/>
    <property type="match status" value="1"/>
</dbReference>
<dbReference type="Proteomes" id="UP001194468">
    <property type="component" value="Unassembled WGS sequence"/>
</dbReference>
<protein>
    <submittedName>
        <fullName evidence="5">Glycoside hydrolase superfamily</fullName>
    </submittedName>
</protein>
<dbReference type="InterPro" id="IPR001360">
    <property type="entry name" value="Glyco_hydro_1"/>
</dbReference>
<gene>
    <name evidence="5" type="ORF">L210DRAFT_3651249</name>
</gene>
<evidence type="ECO:0000313" key="6">
    <source>
        <dbReference type="Proteomes" id="UP001194468"/>
    </source>
</evidence>
<proteinExistence type="inferred from homology"/>
<dbReference type="InterPro" id="IPR017853">
    <property type="entry name" value="GH"/>
</dbReference>
<sequence length="264" mass="28795">MTQRCSPSRGLCLFIDYHLSVGVEPVVTLYHWDTPLALTAYYGEFTSPQIVDEFIHYAKTVQAYNGRVKTWYTFNEPSVSCGFVAYYPFNVSLAPGVNSSTAPYQCAYNLLRAYAGAIKVFREMGIHGEIAYKNNDFVQISKLFPYTGHISLPLRIAGFLGGRMTLTTPRPLNAMRPLESGCSADFFAIDSYASQYVAAPPVGTAACQANMSDPAWPACNGMGSWTEPGSRQYYMASGHASNAEGIFATINGSVAKPEDGAYLA</sequence>
<dbReference type="PANTHER" id="PTHR10353">
    <property type="entry name" value="GLYCOSYL HYDROLASE"/>
    <property type="match status" value="1"/>
</dbReference>
<reference evidence="5" key="2">
    <citation type="journal article" date="2020" name="Nat. Commun.">
        <title>Large-scale genome sequencing of mycorrhizal fungi provides insights into the early evolution of symbiotic traits.</title>
        <authorList>
            <person name="Miyauchi S."/>
            <person name="Kiss E."/>
            <person name="Kuo A."/>
            <person name="Drula E."/>
            <person name="Kohler A."/>
            <person name="Sanchez-Garcia M."/>
            <person name="Morin E."/>
            <person name="Andreopoulos B."/>
            <person name="Barry K.W."/>
            <person name="Bonito G."/>
            <person name="Buee M."/>
            <person name="Carver A."/>
            <person name="Chen C."/>
            <person name="Cichocki N."/>
            <person name="Clum A."/>
            <person name="Culley D."/>
            <person name="Crous P.W."/>
            <person name="Fauchery L."/>
            <person name="Girlanda M."/>
            <person name="Hayes R.D."/>
            <person name="Keri Z."/>
            <person name="LaButti K."/>
            <person name="Lipzen A."/>
            <person name="Lombard V."/>
            <person name="Magnuson J."/>
            <person name="Maillard F."/>
            <person name="Murat C."/>
            <person name="Nolan M."/>
            <person name="Ohm R.A."/>
            <person name="Pangilinan J."/>
            <person name="Pereira M.F."/>
            <person name="Perotto S."/>
            <person name="Peter M."/>
            <person name="Pfister S."/>
            <person name="Riley R."/>
            <person name="Sitrit Y."/>
            <person name="Stielow J.B."/>
            <person name="Szollosi G."/>
            <person name="Zifcakova L."/>
            <person name="Stursova M."/>
            <person name="Spatafora J.W."/>
            <person name="Tedersoo L."/>
            <person name="Vaario L.M."/>
            <person name="Yamada A."/>
            <person name="Yan M."/>
            <person name="Wang P."/>
            <person name="Xu J."/>
            <person name="Bruns T."/>
            <person name="Baldrian P."/>
            <person name="Vilgalys R."/>
            <person name="Dunand C."/>
            <person name="Henrissat B."/>
            <person name="Grigoriev I.V."/>
            <person name="Hibbett D."/>
            <person name="Nagy L.G."/>
            <person name="Martin F.M."/>
        </authorList>
    </citation>
    <scope>NUCLEOTIDE SEQUENCE</scope>
    <source>
        <strain evidence="5">BED1</strain>
    </source>
</reference>
<evidence type="ECO:0000313" key="5">
    <source>
        <dbReference type="EMBL" id="KAF8431194.1"/>
    </source>
</evidence>
<dbReference type="GO" id="GO:0005975">
    <property type="term" value="P:carbohydrate metabolic process"/>
    <property type="evidence" value="ECO:0007669"/>
    <property type="project" value="InterPro"/>
</dbReference>